<dbReference type="Gene3D" id="1.10.10.10">
    <property type="entry name" value="Winged helix-like DNA-binding domain superfamily/Winged helix DNA-binding domain"/>
    <property type="match status" value="2"/>
</dbReference>
<organism evidence="6 7">
    <name type="scientific">Haloplasma contractile SSD-17B</name>
    <dbReference type="NCBI Taxonomy" id="1033810"/>
    <lineage>
        <taxon>Bacteria</taxon>
        <taxon>Bacillati</taxon>
        <taxon>Mycoplasmatota</taxon>
        <taxon>Mollicutes</taxon>
        <taxon>Haloplasmatales</taxon>
        <taxon>Haloplasmataceae</taxon>
        <taxon>Haloplasma</taxon>
    </lineage>
</organism>
<reference evidence="6 7" key="1">
    <citation type="journal article" date="2011" name="J. Bacteriol.">
        <title>Genome sequence of Haloplasma contractile, an unusual contractile bacterium from a deep-sea anoxic brine lake.</title>
        <authorList>
            <person name="Antunes A."/>
            <person name="Alam I."/>
            <person name="El Dorry H."/>
            <person name="Siam R."/>
            <person name="Robertson A."/>
            <person name="Bajic V.B."/>
            <person name="Stingl U."/>
        </authorList>
    </citation>
    <scope>NUCLEOTIDE SEQUENCE [LARGE SCALE GENOMIC DNA]</scope>
    <source>
        <strain evidence="6 7">SSD-17B</strain>
    </source>
</reference>
<dbReference type="eggNOG" id="COG0568">
    <property type="taxonomic scope" value="Bacteria"/>
</dbReference>
<keyword evidence="7" id="KW-1185">Reference proteome</keyword>
<keyword evidence="2" id="KW-0731">Sigma factor</keyword>
<reference evidence="6 7" key="2">
    <citation type="journal article" date="2013" name="PLoS ONE">
        <title>INDIGO - INtegrated Data Warehouse of MIcrobial GenOmes with Examples from the Red Sea Extremophiles.</title>
        <authorList>
            <person name="Alam I."/>
            <person name="Antunes A."/>
            <person name="Kamau A.A."/>
            <person name="Ba Alawi W."/>
            <person name="Kalkatawi M."/>
            <person name="Stingl U."/>
            <person name="Bajic V.B."/>
        </authorList>
    </citation>
    <scope>NUCLEOTIDE SEQUENCE [LARGE SCALE GENOMIC DNA]</scope>
    <source>
        <strain evidence="6 7">SSD-17B</strain>
    </source>
</reference>
<dbReference type="PANTHER" id="PTHR30603">
    <property type="entry name" value="RNA POLYMERASE SIGMA FACTOR RPO"/>
    <property type="match status" value="1"/>
</dbReference>
<dbReference type="CDD" id="cd06171">
    <property type="entry name" value="Sigma70_r4"/>
    <property type="match status" value="1"/>
</dbReference>
<dbReference type="Pfam" id="PF04542">
    <property type="entry name" value="Sigma70_r2"/>
    <property type="match status" value="1"/>
</dbReference>
<keyword evidence="4" id="KW-0804">Transcription</keyword>
<dbReference type="InterPro" id="IPR013324">
    <property type="entry name" value="RNA_pol_sigma_r3/r4-like"/>
</dbReference>
<accession>U2FFX8</accession>
<gene>
    <name evidence="6" type="ORF">HLPCO_002044</name>
</gene>
<dbReference type="PRINTS" id="PR00046">
    <property type="entry name" value="SIGMA70FCT"/>
</dbReference>
<proteinExistence type="predicted"/>
<dbReference type="InParanoid" id="U2FFX8"/>
<dbReference type="AlphaFoldDB" id="U2FFX8"/>
<dbReference type="InterPro" id="IPR000943">
    <property type="entry name" value="RNA_pol_sigma70"/>
</dbReference>
<sequence>MNVYGKPLQDAAIGCKLLRKNVSLGGTKRVETNNLFFNVEIPYHLFDSTYIYSQLKKQLTKTDLNIKSFSDRIATLLNKVYKEKLLRLSYEVKLKLGHEKTSIIKKQIIRELKSFKEESVSSKLLVKEKVEESLESYISKLESAFIEEFTVKIKENFELDTDNTIYLGDDQSSDLKSRLNSLDFDEDEFIEDLDIGDYMDDDDTDGIKKFGDLGLNDKNMVLVKKYLTTKEESALNQLLELNKGLVLKYAHIYNNYFNHKLELEDLFQAGSEGLVEGVKRFDLSRNVFFSTYVTYWIRRYIYRELCNNGFTIRVPMNIMNSFLKLRKYEREYTKHQLDINVDEVVEKMGITKKKYNELKYYEEFVLNTVSIYTPIGSDNKSSIIDLIADQNKDRNSLNMIIDDELKTTINQVLETLSIREEQVLRLRFGLDGNEMRTLEEIGQLFGVTKERIRQIEERALRKLRHPSRRKTLQEFFHD</sequence>
<dbReference type="Proteomes" id="UP000005707">
    <property type="component" value="Unassembled WGS sequence"/>
</dbReference>
<evidence type="ECO:0000256" key="2">
    <source>
        <dbReference type="ARBA" id="ARBA00023082"/>
    </source>
</evidence>
<dbReference type="InterPro" id="IPR007630">
    <property type="entry name" value="RNA_pol_sigma70_r4"/>
</dbReference>
<dbReference type="SUPFAM" id="SSF88946">
    <property type="entry name" value="Sigma2 domain of RNA polymerase sigma factors"/>
    <property type="match status" value="1"/>
</dbReference>
<dbReference type="Pfam" id="PF04545">
    <property type="entry name" value="Sigma70_r4"/>
    <property type="match status" value="1"/>
</dbReference>
<dbReference type="InterPro" id="IPR036388">
    <property type="entry name" value="WH-like_DNA-bd_sf"/>
</dbReference>
<protein>
    <submittedName>
        <fullName evidence="6">RNA polymerase sigma factor RpoD protein</fullName>
    </submittedName>
</protein>
<evidence type="ECO:0000313" key="6">
    <source>
        <dbReference type="EMBL" id="ERJ11805.1"/>
    </source>
</evidence>
<dbReference type="GO" id="GO:0006352">
    <property type="term" value="P:DNA-templated transcription initiation"/>
    <property type="evidence" value="ECO:0007669"/>
    <property type="project" value="InterPro"/>
</dbReference>
<dbReference type="PROSITE" id="PS00716">
    <property type="entry name" value="SIGMA70_2"/>
    <property type="match status" value="1"/>
</dbReference>
<dbReference type="InterPro" id="IPR013325">
    <property type="entry name" value="RNA_pol_sigma_r2"/>
</dbReference>
<dbReference type="InterPro" id="IPR014284">
    <property type="entry name" value="RNA_pol_sigma-70_dom"/>
</dbReference>
<dbReference type="Gene3D" id="1.20.120.1810">
    <property type="match status" value="1"/>
</dbReference>
<dbReference type="SUPFAM" id="SSF88659">
    <property type="entry name" value="Sigma3 and sigma4 domains of RNA polymerase sigma factors"/>
    <property type="match status" value="1"/>
</dbReference>
<evidence type="ECO:0000313" key="7">
    <source>
        <dbReference type="Proteomes" id="UP000005707"/>
    </source>
</evidence>
<evidence type="ECO:0000259" key="5">
    <source>
        <dbReference type="PROSITE" id="PS00716"/>
    </source>
</evidence>
<dbReference type="InterPro" id="IPR007627">
    <property type="entry name" value="RNA_pol_sigma70_r2"/>
</dbReference>
<dbReference type="GO" id="GO:0016987">
    <property type="term" value="F:sigma factor activity"/>
    <property type="evidence" value="ECO:0007669"/>
    <property type="project" value="UniProtKB-KW"/>
</dbReference>
<keyword evidence="1" id="KW-0805">Transcription regulation</keyword>
<comment type="caution">
    <text evidence="6">The sequence shown here is derived from an EMBL/GenBank/DDBJ whole genome shotgun (WGS) entry which is preliminary data.</text>
</comment>
<dbReference type="InterPro" id="IPR050239">
    <property type="entry name" value="Sigma-70_RNA_pol_init_factors"/>
</dbReference>
<dbReference type="PANTHER" id="PTHR30603:SF47">
    <property type="entry name" value="RNA POLYMERASE SIGMA FACTOR SIGD, CHLOROPLASTIC"/>
    <property type="match status" value="1"/>
</dbReference>
<dbReference type="GO" id="GO:0003677">
    <property type="term" value="F:DNA binding"/>
    <property type="evidence" value="ECO:0007669"/>
    <property type="project" value="UniProtKB-KW"/>
</dbReference>
<dbReference type="STRING" id="1033810.HLPCO_002044"/>
<evidence type="ECO:0000256" key="3">
    <source>
        <dbReference type="ARBA" id="ARBA00023125"/>
    </source>
</evidence>
<evidence type="ECO:0000256" key="1">
    <source>
        <dbReference type="ARBA" id="ARBA00023015"/>
    </source>
</evidence>
<name>U2FFX8_9MOLU</name>
<feature type="domain" description="RNA polymerase sigma-70" evidence="5">
    <location>
        <begin position="437"/>
        <end position="463"/>
    </location>
</feature>
<keyword evidence="3" id="KW-0238">DNA-binding</keyword>
<dbReference type="NCBIfam" id="TIGR02937">
    <property type="entry name" value="sigma70-ECF"/>
    <property type="match status" value="1"/>
</dbReference>
<dbReference type="EMBL" id="AFNU02000007">
    <property type="protein sequence ID" value="ERJ11805.1"/>
    <property type="molecule type" value="Genomic_DNA"/>
</dbReference>
<evidence type="ECO:0000256" key="4">
    <source>
        <dbReference type="ARBA" id="ARBA00023163"/>
    </source>
</evidence>